<keyword evidence="2" id="KW-1185">Reference proteome</keyword>
<protein>
    <submittedName>
        <fullName evidence="1">Uncharacterized protein</fullName>
    </submittedName>
</protein>
<proteinExistence type="predicted"/>
<organism evidence="1 2">
    <name type="scientific">Lactiplantibacillus plajomi</name>
    <dbReference type="NCBI Taxonomy" id="1457217"/>
    <lineage>
        <taxon>Bacteria</taxon>
        <taxon>Bacillati</taxon>
        <taxon>Bacillota</taxon>
        <taxon>Bacilli</taxon>
        <taxon>Lactobacillales</taxon>
        <taxon>Lactobacillaceae</taxon>
        <taxon>Lactiplantibacillus</taxon>
    </lineage>
</organism>
<reference evidence="1 2" key="1">
    <citation type="submission" date="2024-09" db="EMBL/GenBank/DDBJ databases">
        <authorList>
            <person name="Sun Q."/>
            <person name="Mori K."/>
        </authorList>
    </citation>
    <scope>NUCLEOTIDE SEQUENCE [LARGE SCALE GENOMIC DNA]</scope>
    <source>
        <strain evidence="1 2">TBRC 4575</strain>
    </source>
</reference>
<gene>
    <name evidence="1" type="ORF">ACFFGS_06050</name>
</gene>
<sequence length="42" mass="4898">MKVLPPAIVGFRQPLVVFILPSMRTKWTSLEVIRHWAYAESE</sequence>
<evidence type="ECO:0000313" key="2">
    <source>
        <dbReference type="Proteomes" id="UP001589855"/>
    </source>
</evidence>
<accession>A0ABV6K393</accession>
<name>A0ABV6K393_9LACO</name>
<dbReference type="RefSeq" id="WP_263854489.1">
    <property type="nucleotide sequence ID" value="NZ_BAABRM010000027.1"/>
</dbReference>
<evidence type="ECO:0000313" key="1">
    <source>
        <dbReference type="EMBL" id="MFC0423682.1"/>
    </source>
</evidence>
<dbReference type="EMBL" id="JBHLUK010000057">
    <property type="protein sequence ID" value="MFC0423682.1"/>
    <property type="molecule type" value="Genomic_DNA"/>
</dbReference>
<dbReference type="Proteomes" id="UP001589855">
    <property type="component" value="Unassembled WGS sequence"/>
</dbReference>
<comment type="caution">
    <text evidence="1">The sequence shown here is derived from an EMBL/GenBank/DDBJ whole genome shotgun (WGS) entry which is preliminary data.</text>
</comment>